<dbReference type="AlphaFoldDB" id="A0A1I6HJ06"/>
<feature type="compositionally biased region" description="Basic and acidic residues" evidence="1">
    <location>
        <begin position="175"/>
        <end position="184"/>
    </location>
</feature>
<dbReference type="InterPro" id="IPR027417">
    <property type="entry name" value="P-loop_NTPase"/>
</dbReference>
<reference evidence="3" key="1">
    <citation type="submission" date="2016-10" db="EMBL/GenBank/DDBJ databases">
        <authorList>
            <person name="Varghese N."/>
            <person name="Submissions S."/>
        </authorList>
    </citation>
    <scope>NUCLEOTIDE SEQUENCE [LARGE SCALE GENOMIC DNA]</scope>
    <source>
        <strain evidence="3">CGMCC 1.7736</strain>
    </source>
</reference>
<evidence type="ECO:0000313" key="2">
    <source>
        <dbReference type="EMBL" id="SFR54472.1"/>
    </source>
</evidence>
<dbReference type="InterPro" id="IPR052732">
    <property type="entry name" value="Cell-binding_unc_protein"/>
</dbReference>
<dbReference type="PANTHER" id="PTHR43883:SF1">
    <property type="entry name" value="GLUCONOKINASE"/>
    <property type="match status" value="1"/>
</dbReference>
<dbReference type="PANTHER" id="PTHR43883">
    <property type="entry name" value="SLR0207 PROTEIN"/>
    <property type="match status" value="1"/>
</dbReference>
<keyword evidence="3" id="KW-1185">Reference proteome</keyword>
<dbReference type="SUPFAM" id="SSF52540">
    <property type="entry name" value="P-loop containing nucleoside triphosphate hydrolases"/>
    <property type="match status" value="1"/>
</dbReference>
<dbReference type="EMBL" id="FOYT01000002">
    <property type="protein sequence ID" value="SFR54472.1"/>
    <property type="molecule type" value="Genomic_DNA"/>
</dbReference>
<dbReference type="OrthoDB" id="28808at2157"/>
<accession>A0A1I6HJ06</accession>
<dbReference type="Gene3D" id="3.40.50.300">
    <property type="entry name" value="P-loop containing nucleotide triphosphate hydrolases"/>
    <property type="match status" value="1"/>
</dbReference>
<dbReference type="Proteomes" id="UP000198531">
    <property type="component" value="Unassembled WGS sequence"/>
</dbReference>
<sequence length="184" mass="20434">MDEGRGAESAGERGGATGRSVTEGATGRLVVVCGLPGVGKTLVSERIADRLDATLLRTDVVRKELYADPAYTPEEREAVYEELFSRARRRVEDGTDAVLDATFRTRADRERAAAVGAPLEVVRVVCDAAVVRERIAAREDDESDADFDVYLQFRDRFEPLERRHRTVDNSGSVDSTRRQVDELF</sequence>
<evidence type="ECO:0000313" key="3">
    <source>
        <dbReference type="Proteomes" id="UP000198531"/>
    </source>
</evidence>
<dbReference type="Pfam" id="PF13671">
    <property type="entry name" value="AAA_33"/>
    <property type="match status" value="1"/>
</dbReference>
<protein>
    <recommendedName>
        <fullName evidence="4">Kinase</fullName>
    </recommendedName>
</protein>
<evidence type="ECO:0000256" key="1">
    <source>
        <dbReference type="SAM" id="MobiDB-lite"/>
    </source>
</evidence>
<proteinExistence type="predicted"/>
<name>A0A1I6HJ06_9EURY</name>
<dbReference type="RefSeq" id="WP_089807433.1">
    <property type="nucleotide sequence ID" value="NZ_FOYT01000002.1"/>
</dbReference>
<evidence type="ECO:0008006" key="4">
    <source>
        <dbReference type="Google" id="ProtNLM"/>
    </source>
</evidence>
<feature type="region of interest" description="Disordered" evidence="1">
    <location>
        <begin position="1"/>
        <end position="21"/>
    </location>
</feature>
<gene>
    <name evidence="2" type="ORF">SAMN04487947_2135</name>
</gene>
<dbReference type="STRING" id="553469.SAMN04487947_2135"/>
<feature type="region of interest" description="Disordered" evidence="1">
    <location>
        <begin position="165"/>
        <end position="184"/>
    </location>
</feature>
<organism evidence="2 3">
    <name type="scientific">Halogeometricum rufum</name>
    <dbReference type="NCBI Taxonomy" id="553469"/>
    <lineage>
        <taxon>Archaea</taxon>
        <taxon>Methanobacteriati</taxon>
        <taxon>Methanobacteriota</taxon>
        <taxon>Stenosarchaea group</taxon>
        <taxon>Halobacteria</taxon>
        <taxon>Halobacteriales</taxon>
        <taxon>Haloferacaceae</taxon>
        <taxon>Halogeometricum</taxon>
    </lineage>
</organism>